<organism evidence="1 2">
    <name type="scientific">Brachyspira suanatina</name>
    <dbReference type="NCBI Taxonomy" id="381802"/>
    <lineage>
        <taxon>Bacteria</taxon>
        <taxon>Pseudomonadati</taxon>
        <taxon>Spirochaetota</taxon>
        <taxon>Spirochaetia</taxon>
        <taxon>Brachyspirales</taxon>
        <taxon>Brachyspiraceae</taxon>
        <taxon>Brachyspira</taxon>
    </lineage>
</organism>
<gene>
    <name evidence="1" type="ORF">BRSU_1848</name>
</gene>
<dbReference type="AlphaFoldDB" id="A0A0G4K8W1"/>
<keyword evidence="2" id="KW-1185">Reference proteome</keyword>
<evidence type="ECO:0000313" key="2">
    <source>
        <dbReference type="Proteomes" id="UP000043763"/>
    </source>
</evidence>
<dbReference type="RefSeq" id="WP_048595017.1">
    <property type="nucleotide sequence ID" value="NZ_CVLB01000001.1"/>
</dbReference>
<dbReference type="EMBL" id="CVLB01000001">
    <property type="protein sequence ID" value="CRF34060.1"/>
    <property type="molecule type" value="Genomic_DNA"/>
</dbReference>
<protein>
    <recommendedName>
        <fullName evidence="3">Toxin A</fullName>
    </recommendedName>
</protein>
<proteinExistence type="predicted"/>
<sequence>MKLIKFLFIFTIIYTLIIIKPLTAQTNLQAGLYIGADLNGRFSPYMDGGGKIMLFYRFISDVFPGYIWEGIKTDVGISDHISAEMNRLTVFVNSSISEYFNIDVKVSMLNYYLSYAKRGFVNFNSPKDEFGTNGIANAPKTSNLSFEAEATPTFKVSLFRSLFEGRGLILQAGLTFKYAYNMFGKYHLDYDLLLIRDQNDISYKLDSMILFDLMPLTVGINYMLAYMNNTKQLWHSIGAYAHFQYEFINRLYAEVNLRIGQYLGHPEFSATLYFDMNAMITYRII</sequence>
<reference evidence="2" key="1">
    <citation type="submission" date="2015-04" db="EMBL/GenBank/DDBJ databases">
        <authorList>
            <person name="Mushtaq Mamoona"/>
        </authorList>
    </citation>
    <scope>NUCLEOTIDE SEQUENCE [LARGE SCALE GENOMIC DNA]</scope>
    <source>
        <strain evidence="2">AN4859/03</strain>
    </source>
</reference>
<dbReference type="OrthoDB" id="308858at2"/>
<dbReference type="Proteomes" id="UP000043763">
    <property type="component" value="Unassembled WGS sequence"/>
</dbReference>
<accession>A0A0G4K8W1</accession>
<name>A0A0G4K8W1_9SPIR</name>
<evidence type="ECO:0008006" key="3">
    <source>
        <dbReference type="Google" id="ProtNLM"/>
    </source>
</evidence>
<evidence type="ECO:0000313" key="1">
    <source>
        <dbReference type="EMBL" id="CRF34060.1"/>
    </source>
</evidence>